<sequence>LIINALALSGRTNDNTIIRRVSLRFALGYALFGLSARFQTHVKPNGHQGDTMRYALIPLRVACSRI</sequence>
<accession>A0ABV1FSD3</accession>
<evidence type="ECO:0000313" key="1">
    <source>
        <dbReference type="EMBL" id="MEQ2487270.1"/>
    </source>
</evidence>
<evidence type="ECO:0000313" key="2">
    <source>
        <dbReference type="Proteomes" id="UP001487296"/>
    </source>
</evidence>
<gene>
    <name evidence="1" type="ORF">AAAT34_09450</name>
</gene>
<name>A0ABV1FSD3_9BACT</name>
<feature type="non-terminal residue" evidence="1">
    <location>
        <position position="1"/>
    </location>
</feature>
<protein>
    <submittedName>
        <fullName evidence="1">Uncharacterized protein</fullName>
    </submittedName>
</protein>
<dbReference type="RefSeq" id="WP_215760349.1">
    <property type="nucleotide sequence ID" value="NZ_JAHKBE010000039.1"/>
</dbReference>
<organism evidence="1 2">
    <name type="scientific">Hallella faecis</name>
    <dbReference type="NCBI Taxonomy" id="2841596"/>
    <lineage>
        <taxon>Bacteria</taxon>
        <taxon>Pseudomonadati</taxon>
        <taxon>Bacteroidota</taxon>
        <taxon>Bacteroidia</taxon>
        <taxon>Bacteroidales</taxon>
        <taxon>Prevotellaceae</taxon>
        <taxon>Hallella</taxon>
    </lineage>
</organism>
<proteinExistence type="predicted"/>
<dbReference type="EMBL" id="JBBNFP010000038">
    <property type="protein sequence ID" value="MEQ2487270.1"/>
    <property type="molecule type" value="Genomic_DNA"/>
</dbReference>
<reference evidence="1 2" key="1">
    <citation type="submission" date="2024-04" db="EMBL/GenBank/DDBJ databases">
        <title>Human intestinal bacterial collection.</title>
        <authorList>
            <person name="Pauvert C."/>
            <person name="Hitch T.C.A."/>
            <person name="Clavel T."/>
        </authorList>
    </citation>
    <scope>NUCLEOTIDE SEQUENCE [LARGE SCALE GENOMIC DNA]</scope>
    <source>
        <strain evidence="1 2">CLA-AA-H145</strain>
    </source>
</reference>
<comment type="caution">
    <text evidence="1">The sequence shown here is derived from an EMBL/GenBank/DDBJ whole genome shotgun (WGS) entry which is preliminary data.</text>
</comment>
<dbReference type="Proteomes" id="UP001487296">
    <property type="component" value="Unassembled WGS sequence"/>
</dbReference>
<keyword evidence="2" id="KW-1185">Reference proteome</keyword>